<keyword evidence="6" id="KW-0325">Glycoprotein</keyword>
<evidence type="ECO:0000256" key="3">
    <source>
        <dbReference type="ARBA" id="ARBA00022692"/>
    </source>
</evidence>
<dbReference type="GO" id="GO:0018996">
    <property type="term" value="P:molting cycle, collagen and cuticulin-based cuticle"/>
    <property type="evidence" value="ECO:0007669"/>
    <property type="project" value="TreeGrafter"/>
</dbReference>
<dbReference type="GO" id="GO:0030659">
    <property type="term" value="C:cytoplasmic vesicle membrane"/>
    <property type="evidence" value="ECO:0007669"/>
    <property type="project" value="TreeGrafter"/>
</dbReference>
<evidence type="ECO:0000256" key="7">
    <source>
        <dbReference type="SAM" id="MobiDB-lite"/>
    </source>
</evidence>
<evidence type="ECO:0000256" key="6">
    <source>
        <dbReference type="ARBA" id="ARBA00023180"/>
    </source>
</evidence>
<dbReference type="InterPro" id="IPR051697">
    <property type="entry name" value="Patched_domain-protein"/>
</dbReference>
<keyword evidence="3 8" id="KW-0812">Transmembrane</keyword>
<evidence type="ECO:0000256" key="2">
    <source>
        <dbReference type="ARBA" id="ARBA00005585"/>
    </source>
</evidence>
<name>A0A2G9UAG7_TELCI</name>
<dbReference type="Pfam" id="PF02460">
    <property type="entry name" value="Patched"/>
    <property type="match status" value="1"/>
</dbReference>
<evidence type="ECO:0000256" key="4">
    <source>
        <dbReference type="ARBA" id="ARBA00022989"/>
    </source>
</evidence>
<feature type="region of interest" description="Disordered" evidence="7">
    <location>
        <begin position="1"/>
        <end position="20"/>
    </location>
</feature>
<evidence type="ECO:0000259" key="9">
    <source>
        <dbReference type="PROSITE" id="PS50156"/>
    </source>
</evidence>
<dbReference type="InterPro" id="IPR000731">
    <property type="entry name" value="SSD"/>
</dbReference>
<evidence type="ECO:0000313" key="10">
    <source>
        <dbReference type="EMBL" id="PIO67219.1"/>
    </source>
</evidence>
<accession>A0A2G9UAG7</accession>
<dbReference type="PANTHER" id="PTHR10796">
    <property type="entry name" value="PATCHED-RELATED"/>
    <property type="match status" value="1"/>
</dbReference>
<dbReference type="PROSITE" id="PS50156">
    <property type="entry name" value="SSD"/>
    <property type="match status" value="1"/>
</dbReference>
<dbReference type="OrthoDB" id="6510177at2759"/>
<dbReference type="EMBL" id="KZ347735">
    <property type="protein sequence ID" value="PIO67219.1"/>
    <property type="molecule type" value="Genomic_DNA"/>
</dbReference>
<evidence type="ECO:0000256" key="5">
    <source>
        <dbReference type="ARBA" id="ARBA00023136"/>
    </source>
</evidence>
<reference evidence="10 11" key="1">
    <citation type="submission" date="2015-09" db="EMBL/GenBank/DDBJ databases">
        <title>Draft genome of the parasitic nematode Teladorsagia circumcincta isolate WARC Sus (inbred).</title>
        <authorList>
            <person name="Mitreva M."/>
        </authorList>
    </citation>
    <scope>NUCLEOTIDE SEQUENCE [LARGE SCALE GENOMIC DNA]</scope>
    <source>
        <strain evidence="10 11">S</strain>
    </source>
</reference>
<organism evidence="10 11">
    <name type="scientific">Teladorsagia circumcincta</name>
    <name type="common">Brown stomach worm</name>
    <name type="synonym">Ostertagia circumcincta</name>
    <dbReference type="NCBI Taxonomy" id="45464"/>
    <lineage>
        <taxon>Eukaryota</taxon>
        <taxon>Metazoa</taxon>
        <taxon>Ecdysozoa</taxon>
        <taxon>Nematoda</taxon>
        <taxon>Chromadorea</taxon>
        <taxon>Rhabditida</taxon>
        <taxon>Rhabditina</taxon>
        <taxon>Rhabditomorpha</taxon>
        <taxon>Strongyloidea</taxon>
        <taxon>Trichostrongylidae</taxon>
        <taxon>Teladorsagia</taxon>
    </lineage>
</organism>
<evidence type="ECO:0000256" key="8">
    <source>
        <dbReference type="SAM" id="Phobius"/>
    </source>
</evidence>
<dbReference type="PANTHER" id="PTHR10796:SF90">
    <property type="entry name" value="SSD DOMAIN-CONTAINING PROTEIN"/>
    <property type="match status" value="1"/>
</dbReference>
<dbReference type="Proteomes" id="UP000230423">
    <property type="component" value="Unassembled WGS sequence"/>
</dbReference>
<sequence length="443" mass="50044">MELGIPGMEGNVLREHGEQSSAKRIELGISGTDGTASSEHGEQGNAKWMKLGISGMEGTVSSEHGMQGSAQRSEACRPVHGRPVKRFIFDEEIPVDRSKPLESQITNMEYVRLVVLFPYGFKNTTELQTGFALWELGIHEWTKKYNKGLIKKDSKIEVLAYGNEILDMEVNEDNRKMAPFFGIGMVFEECGPSITITSVTNVLAFGIGAITPTPAVATTYERPYRFGDENKGTGCRALINVVFLTLLRTHCAILSRAEVAVVVFIMTVIYLCLGIQGLMTMNVRLDSEKILPRDSELHRPNTLLMNYVWEEHLSPIFLVNNRFNLTNTNLTDQFWDVLKELETLPLCKGPASSHVWLRDFADSLNKSGGLYPYDTKLNPARVKSFLKKDRRHFDMTIRFSNDSDDETVERFLFMVAYTNVTDWDVRIGLMTQWRNVIAKYGTS</sequence>
<comment type="subcellular location">
    <subcellularLocation>
        <location evidence="1">Membrane</location>
        <topology evidence="1">Multi-pass membrane protein</topology>
    </subcellularLocation>
</comment>
<gene>
    <name evidence="10" type="ORF">TELCIR_11041</name>
</gene>
<dbReference type="GO" id="GO:0006897">
    <property type="term" value="P:endocytosis"/>
    <property type="evidence" value="ECO:0007669"/>
    <property type="project" value="TreeGrafter"/>
</dbReference>
<keyword evidence="4 8" id="KW-1133">Transmembrane helix</keyword>
<keyword evidence="11" id="KW-1185">Reference proteome</keyword>
<keyword evidence="5 8" id="KW-0472">Membrane</keyword>
<dbReference type="AlphaFoldDB" id="A0A2G9UAG7"/>
<feature type="domain" description="SSD" evidence="9">
    <location>
        <begin position="183"/>
        <end position="216"/>
    </location>
</feature>
<dbReference type="GO" id="GO:0005886">
    <property type="term" value="C:plasma membrane"/>
    <property type="evidence" value="ECO:0007669"/>
    <property type="project" value="TreeGrafter"/>
</dbReference>
<evidence type="ECO:0000313" key="11">
    <source>
        <dbReference type="Proteomes" id="UP000230423"/>
    </source>
</evidence>
<comment type="similarity">
    <text evidence="2">Belongs to the patched family.</text>
</comment>
<proteinExistence type="inferred from homology"/>
<evidence type="ECO:0000256" key="1">
    <source>
        <dbReference type="ARBA" id="ARBA00004141"/>
    </source>
</evidence>
<dbReference type="InterPro" id="IPR003392">
    <property type="entry name" value="PTHD_SSD"/>
</dbReference>
<feature type="transmembrane region" description="Helical" evidence="8">
    <location>
        <begin position="259"/>
        <end position="279"/>
    </location>
</feature>
<protein>
    <submittedName>
        <fullName evidence="10">Patched family protein</fullName>
    </submittedName>
</protein>